<evidence type="ECO:0000313" key="3">
    <source>
        <dbReference type="EMBL" id="QDU59029.1"/>
    </source>
</evidence>
<dbReference type="KEGG" id="amuc:Pan181_52700"/>
<evidence type="ECO:0000256" key="1">
    <source>
        <dbReference type="SAM" id="MobiDB-lite"/>
    </source>
</evidence>
<evidence type="ECO:0000256" key="2">
    <source>
        <dbReference type="SAM" id="SignalP"/>
    </source>
</evidence>
<proteinExistence type="predicted"/>
<name>A0A518AWC3_9BACT</name>
<feature type="compositionally biased region" description="Pro residues" evidence="1">
    <location>
        <begin position="297"/>
        <end position="312"/>
    </location>
</feature>
<evidence type="ECO:0000313" key="4">
    <source>
        <dbReference type="Proteomes" id="UP000315750"/>
    </source>
</evidence>
<feature type="chain" id="PRO_5022201241" evidence="2">
    <location>
        <begin position="20"/>
        <end position="312"/>
    </location>
</feature>
<gene>
    <name evidence="3" type="ORF">Pan181_52700</name>
</gene>
<feature type="region of interest" description="Disordered" evidence="1">
    <location>
        <begin position="118"/>
        <end position="152"/>
    </location>
</feature>
<keyword evidence="4" id="KW-1185">Reference proteome</keyword>
<keyword evidence="2" id="KW-0732">Signal</keyword>
<accession>A0A518AWC3</accession>
<feature type="compositionally biased region" description="Polar residues" evidence="1">
    <location>
        <begin position="131"/>
        <end position="143"/>
    </location>
</feature>
<dbReference type="RefSeq" id="WP_145251656.1">
    <property type="nucleotide sequence ID" value="NZ_CP036278.1"/>
</dbReference>
<dbReference type="Proteomes" id="UP000315750">
    <property type="component" value="Chromosome"/>
</dbReference>
<protein>
    <submittedName>
        <fullName evidence="3">Uncharacterized protein</fullName>
    </submittedName>
</protein>
<organism evidence="3 4">
    <name type="scientific">Aeoliella mucimassa</name>
    <dbReference type="NCBI Taxonomy" id="2527972"/>
    <lineage>
        <taxon>Bacteria</taxon>
        <taxon>Pseudomonadati</taxon>
        <taxon>Planctomycetota</taxon>
        <taxon>Planctomycetia</taxon>
        <taxon>Pirellulales</taxon>
        <taxon>Lacipirellulaceae</taxon>
        <taxon>Aeoliella</taxon>
    </lineage>
</organism>
<feature type="region of interest" description="Disordered" evidence="1">
    <location>
        <begin position="292"/>
        <end position="312"/>
    </location>
</feature>
<reference evidence="3 4" key="1">
    <citation type="submission" date="2019-02" db="EMBL/GenBank/DDBJ databases">
        <title>Deep-cultivation of Planctomycetes and their phenomic and genomic characterization uncovers novel biology.</title>
        <authorList>
            <person name="Wiegand S."/>
            <person name="Jogler M."/>
            <person name="Boedeker C."/>
            <person name="Pinto D."/>
            <person name="Vollmers J."/>
            <person name="Rivas-Marin E."/>
            <person name="Kohn T."/>
            <person name="Peeters S.H."/>
            <person name="Heuer A."/>
            <person name="Rast P."/>
            <person name="Oberbeckmann S."/>
            <person name="Bunk B."/>
            <person name="Jeske O."/>
            <person name="Meyerdierks A."/>
            <person name="Storesund J.E."/>
            <person name="Kallscheuer N."/>
            <person name="Luecker S."/>
            <person name="Lage O.M."/>
            <person name="Pohl T."/>
            <person name="Merkel B.J."/>
            <person name="Hornburger P."/>
            <person name="Mueller R.-W."/>
            <person name="Bruemmer F."/>
            <person name="Labrenz M."/>
            <person name="Spormann A.M."/>
            <person name="Op den Camp H."/>
            <person name="Overmann J."/>
            <person name="Amann R."/>
            <person name="Jetten M.S.M."/>
            <person name="Mascher T."/>
            <person name="Medema M.H."/>
            <person name="Devos D.P."/>
            <person name="Kaster A.-K."/>
            <person name="Ovreas L."/>
            <person name="Rohde M."/>
            <person name="Galperin M.Y."/>
            <person name="Jogler C."/>
        </authorList>
    </citation>
    <scope>NUCLEOTIDE SEQUENCE [LARGE SCALE GENOMIC DNA]</scope>
    <source>
        <strain evidence="3 4">Pan181</strain>
    </source>
</reference>
<sequence precursor="true">MTRRLSMVLVALFAAGTIAETVSAQFILRRDTKRDLKAMEEYYDDLEDFYEDRNPRLAREAERMENYYEDLRKGRRVAPPVAVGLPRVQILLDSALPRAIYQERSVLVPRQGVPAGHYATPNTAAPNYAAQPQSSNGRWQSWGATPPAAKVGEPTPAPELAEAYRVPTDTPQQGGLVAPPNSEYNPPEKLLLAVTALRNELNSLAGDNPNAAAQWMEFLAIPAPAPEAGSVDASEFYNTAERRKQLLASIEHFDQVANDPAYEAVNKLESFEQARGALHELHAWFYQQPTLAAPANMPEPTPAEELPTPPGQ</sequence>
<dbReference type="EMBL" id="CP036278">
    <property type="protein sequence ID" value="QDU59029.1"/>
    <property type="molecule type" value="Genomic_DNA"/>
</dbReference>
<feature type="signal peptide" evidence="2">
    <location>
        <begin position="1"/>
        <end position="19"/>
    </location>
</feature>
<feature type="compositionally biased region" description="Low complexity" evidence="1">
    <location>
        <begin position="118"/>
        <end position="130"/>
    </location>
</feature>
<dbReference type="AlphaFoldDB" id="A0A518AWC3"/>